<comment type="caution">
    <text evidence="4">The sequence shown here is derived from an EMBL/GenBank/DDBJ whole genome shotgun (WGS) entry which is preliminary data.</text>
</comment>
<gene>
    <name evidence="4" type="ORF">POL72_01335</name>
</gene>
<evidence type="ECO:0000256" key="2">
    <source>
        <dbReference type="ARBA" id="ARBA00022481"/>
    </source>
</evidence>
<protein>
    <submittedName>
        <fullName evidence="4">Type II secretion system protein</fullName>
    </submittedName>
</protein>
<dbReference type="PROSITE" id="PS00409">
    <property type="entry name" value="PROKAR_NTER_METHYL"/>
    <property type="match status" value="1"/>
</dbReference>
<dbReference type="PANTHER" id="PTHR30093">
    <property type="entry name" value="GENERAL SECRETION PATHWAY PROTEIN G"/>
    <property type="match status" value="1"/>
</dbReference>
<sequence>MRAIKRYDRRGFTLVELMIVVAIIGVLAALAIYGVRRYLATAKTSEAKNTVGAITRGAAAAYERENAAAAILGGGATSTAASHELCDSATDPVPGTVPQGTKYQPNSAPTADFNVGTSTQGWPCLKFTMSQPIYYQYHYLRGANNPNPALTGAPLVGGGLTGFEASAIGDIDGDGTAFSGFARGGTITNGELALATQVFVNNEFE</sequence>
<dbReference type="Gene3D" id="3.30.700.10">
    <property type="entry name" value="Glycoprotein, Type 4 Pilin"/>
    <property type="match status" value="1"/>
</dbReference>
<dbReference type="SUPFAM" id="SSF54523">
    <property type="entry name" value="Pili subunits"/>
    <property type="match status" value="1"/>
</dbReference>
<reference evidence="4 5" key="1">
    <citation type="submission" date="2023-01" db="EMBL/GenBank/DDBJ databases">
        <title>Minimal conservation of predation-associated metabolite biosynthetic gene clusters underscores biosynthetic potential of Myxococcota including descriptions for ten novel species: Archangium lansinium sp. nov., Myxococcus landrumus sp. nov., Nannocystis bai.</title>
        <authorList>
            <person name="Ahearne A."/>
            <person name="Stevens C."/>
            <person name="Dowd S."/>
        </authorList>
    </citation>
    <scope>NUCLEOTIDE SEQUENCE [LARGE SCALE GENOMIC DNA]</scope>
    <source>
        <strain evidence="4 5">WIWO2</strain>
    </source>
</reference>
<keyword evidence="2" id="KW-0488">Methylation</keyword>
<evidence type="ECO:0000256" key="1">
    <source>
        <dbReference type="ARBA" id="ARBA00005233"/>
    </source>
</evidence>
<dbReference type="PANTHER" id="PTHR30093:SF34">
    <property type="entry name" value="PREPILIN PEPTIDASE-DEPENDENT PROTEIN D"/>
    <property type="match status" value="1"/>
</dbReference>
<evidence type="ECO:0000313" key="5">
    <source>
        <dbReference type="Proteomes" id="UP001217485"/>
    </source>
</evidence>
<evidence type="ECO:0000256" key="3">
    <source>
        <dbReference type="SAM" id="Phobius"/>
    </source>
</evidence>
<dbReference type="Proteomes" id="UP001217485">
    <property type="component" value="Unassembled WGS sequence"/>
</dbReference>
<dbReference type="InterPro" id="IPR012902">
    <property type="entry name" value="N_methyl_site"/>
</dbReference>
<organism evidence="4 5">
    <name type="scientific">Sorangium atrum</name>
    <dbReference type="NCBI Taxonomy" id="2995308"/>
    <lineage>
        <taxon>Bacteria</taxon>
        <taxon>Pseudomonadati</taxon>
        <taxon>Myxococcota</taxon>
        <taxon>Polyangia</taxon>
        <taxon>Polyangiales</taxon>
        <taxon>Polyangiaceae</taxon>
        <taxon>Sorangium</taxon>
    </lineage>
</organism>
<keyword evidence="5" id="KW-1185">Reference proteome</keyword>
<feature type="transmembrane region" description="Helical" evidence="3">
    <location>
        <begin position="12"/>
        <end position="35"/>
    </location>
</feature>
<comment type="similarity">
    <text evidence="1">Belongs to the N-Me-Phe pilin family.</text>
</comment>
<accession>A0ABT5BS48</accession>
<dbReference type="InterPro" id="IPR045584">
    <property type="entry name" value="Pilin-like"/>
</dbReference>
<proteinExistence type="inferred from homology"/>
<keyword evidence="3" id="KW-0812">Transmembrane</keyword>
<dbReference type="EMBL" id="JAQNDK010000001">
    <property type="protein sequence ID" value="MDC0676364.1"/>
    <property type="molecule type" value="Genomic_DNA"/>
</dbReference>
<dbReference type="Pfam" id="PF07963">
    <property type="entry name" value="N_methyl"/>
    <property type="match status" value="1"/>
</dbReference>
<keyword evidence="3" id="KW-0472">Membrane</keyword>
<evidence type="ECO:0000313" key="4">
    <source>
        <dbReference type="EMBL" id="MDC0676364.1"/>
    </source>
</evidence>
<dbReference type="NCBIfam" id="TIGR02532">
    <property type="entry name" value="IV_pilin_GFxxxE"/>
    <property type="match status" value="1"/>
</dbReference>
<dbReference type="RefSeq" id="WP_272093086.1">
    <property type="nucleotide sequence ID" value="NZ_JAQNDK010000001.1"/>
</dbReference>
<keyword evidence="3" id="KW-1133">Transmembrane helix</keyword>
<name>A0ABT5BS48_9BACT</name>